<accession>A0A6A6VHU2</accession>
<dbReference type="OrthoDB" id="4152802at2759"/>
<feature type="region of interest" description="Disordered" evidence="1">
    <location>
        <begin position="703"/>
        <end position="819"/>
    </location>
</feature>
<feature type="compositionally biased region" description="Low complexity" evidence="1">
    <location>
        <begin position="622"/>
        <end position="632"/>
    </location>
</feature>
<feature type="compositionally biased region" description="Basic and acidic residues" evidence="1">
    <location>
        <begin position="259"/>
        <end position="281"/>
    </location>
</feature>
<feature type="compositionally biased region" description="Basic and acidic residues" evidence="1">
    <location>
        <begin position="745"/>
        <end position="758"/>
    </location>
</feature>
<keyword evidence="3" id="KW-1185">Reference proteome</keyword>
<organism evidence="2 3">
    <name type="scientific">Sporormia fimetaria CBS 119925</name>
    <dbReference type="NCBI Taxonomy" id="1340428"/>
    <lineage>
        <taxon>Eukaryota</taxon>
        <taxon>Fungi</taxon>
        <taxon>Dikarya</taxon>
        <taxon>Ascomycota</taxon>
        <taxon>Pezizomycotina</taxon>
        <taxon>Dothideomycetes</taxon>
        <taxon>Pleosporomycetidae</taxon>
        <taxon>Pleosporales</taxon>
        <taxon>Sporormiaceae</taxon>
        <taxon>Sporormia</taxon>
    </lineage>
</organism>
<feature type="compositionally biased region" description="Basic and acidic residues" evidence="1">
    <location>
        <begin position="797"/>
        <end position="807"/>
    </location>
</feature>
<sequence>MRDGEKASPDLPFEKNATSRRSTTRPGDSDITALPFAKPLEQSPHLRPVSNEHAISYNFQLVSHSQSSLPRERRKLLRPQSLRASGPESTFLRRRSSKRKPHNSIREEEIRAMSLPLPQKRSATTSQGMLHRDSKKVKGPLNWHFERPTSNISLPLADSIDSSMSSGSGSRAFRVSALDMLSPRPKIRCLVGSQHFYNSTQETPTSPLTNNLLQQELEKTGGREHSKRTSRIDDLADTLDAGALRQILERDKRRREAKRKADDERLRRKLERRAEKQRAADRWAASQRAAEPPVVPSASPNGAAGELVGLGIDNHAPEPMEDVRPSTPQPSDQQVAKLQASIPTHDAQDNAQLPTPVQSPVQSPVEAPSGKTLPDPATSAPPTPQTHARGPSNVSDLPALLSEKVPQPKALEMVESIHDRRASGSLHPVTSVATTATSRRGSSRRFSFESGRMAVFTSLFRRGKRGSQDQGFAPPSEVSFSNTSRESMSRQPLPSHLVDPTQQLPAHFVAPSQPVQIKKPSSAPRRTMSKFREDLPEYPLSPPESRMQSPEVTVAPSTIAARRRSEPLSALNLSAASPDTDTTESPISPGAPASGLMSQSLASVDSEGSWLSGKPMKRRSNRSQVRSSVSSSAMAKRNDDFNTSYEELGIPDDEYFKQLTSRPDIRGSAVSGEHMARKASSTAMAAIDAAPEDDYEEEVLPIAHTSSDEELAKGDVARRPTLVNRRTRVKSTEGLVSYFQPDRSSVGEERSSEERVEPESPFSDSEPIVVHRAQSVDLGKHHSRQLSAGSAKLLDIPARRASADPKRSSLSSQNTLMPQ</sequence>
<feature type="region of interest" description="Disordered" evidence="1">
    <location>
        <begin position="462"/>
        <end position="648"/>
    </location>
</feature>
<feature type="compositionally biased region" description="Polar residues" evidence="1">
    <location>
        <begin position="571"/>
        <end position="586"/>
    </location>
</feature>
<feature type="compositionally biased region" description="Basic residues" evidence="1">
    <location>
        <begin position="92"/>
        <end position="103"/>
    </location>
</feature>
<evidence type="ECO:0000256" key="1">
    <source>
        <dbReference type="SAM" id="MobiDB-lite"/>
    </source>
</evidence>
<feature type="compositionally biased region" description="Polar residues" evidence="1">
    <location>
        <begin position="808"/>
        <end position="819"/>
    </location>
</feature>
<name>A0A6A6VHU2_9PLEO</name>
<dbReference type="AlphaFoldDB" id="A0A6A6VHU2"/>
<dbReference type="EMBL" id="MU006564">
    <property type="protein sequence ID" value="KAF2750192.1"/>
    <property type="molecule type" value="Genomic_DNA"/>
</dbReference>
<feature type="region of interest" description="Disordered" evidence="1">
    <location>
        <begin position="252"/>
        <end position="405"/>
    </location>
</feature>
<proteinExistence type="predicted"/>
<feature type="compositionally biased region" description="Basic and acidic residues" evidence="1">
    <location>
        <begin position="706"/>
        <end position="718"/>
    </location>
</feature>
<dbReference type="Proteomes" id="UP000799440">
    <property type="component" value="Unassembled WGS sequence"/>
</dbReference>
<reference evidence="2" key="1">
    <citation type="journal article" date="2020" name="Stud. Mycol.">
        <title>101 Dothideomycetes genomes: a test case for predicting lifestyles and emergence of pathogens.</title>
        <authorList>
            <person name="Haridas S."/>
            <person name="Albert R."/>
            <person name="Binder M."/>
            <person name="Bloem J."/>
            <person name="Labutti K."/>
            <person name="Salamov A."/>
            <person name="Andreopoulos B."/>
            <person name="Baker S."/>
            <person name="Barry K."/>
            <person name="Bills G."/>
            <person name="Bluhm B."/>
            <person name="Cannon C."/>
            <person name="Castanera R."/>
            <person name="Culley D."/>
            <person name="Daum C."/>
            <person name="Ezra D."/>
            <person name="Gonzalez J."/>
            <person name="Henrissat B."/>
            <person name="Kuo A."/>
            <person name="Liang C."/>
            <person name="Lipzen A."/>
            <person name="Lutzoni F."/>
            <person name="Magnuson J."/>
            <person name="Mondo S."/>
            <person name="Nolan M."/>
            <person name="Ohm R."/>
            <person name="Pangilinan J."/>
            <person name="Park H.-J."/>
            <person name="Ramirez L."/>
            <person name="Alfaro M."/>
            <person name="Sun H."/>
            <person name="Tritt A."/>
            <person name="Yoshinaga Y."/>
            <person name="Zwiers L.-H."/>
            <person name="Turgeon B."/>
            <person name="Goodwin S."/>
            <person name="Spatafora J."/>
            <person name="Crous P."/>
            <person name="Grigoriev I."/>
        </authorList>
    </citation>
    <scope>NUCLEOTIDE SEQUENCE</scope>
    <source>
        <strain evidence="2">CBS 119925</strain>
    </source>
</reference>
<evidence type="ECO:0000313" key="2">
    <source>
        <dbReference type="EMBL" id="KAF2750192.1"/>
    </source>
</evidence>
<gene>
    <name evidence="2" type="ORF">M011DRAFT_474659</name>
</gene>
<feature type="region of interest" description="Disordered" evidence="1">
    <location>
        <begin position="63"/>
        <end position="106"/>
    </location>
</feature>
<feature type="region of interest" description="Disordered" evidence="1">
    <location>
        <begin position="1"/>
        <end position="33"/>
    </location>
</feature>
<feature type="compositionally biased region" description="Low complexity" evidence="1">
    <location>
        <begin position="282"/>
        <end position="300"/>
    </location>
</feature>
<protein>
    <submittedName>
        <fullName evidence="2">Uncharacterized protein</fullName>
    </submittedName>
</protein>
<feature type="region of interest" description="Disordered" evidence="1">
    <location>
        <begin position="419"/>
        <end position="445"/>
    </location>
</feature>
<feature type="compositionally biased region" description="Basic and acidic residues" evidence="1">
    <location>
        <begin position="315"/>
        <end position="324"/>
    </location>
</feature>
<feature type="compositionally biased region" description="Low complexity" evidence="1">
    <location>
        <begin position="352"/>
        <end position="369"/>
    </location>
</feature>
<feature type="compositionally biased region" description="Polar residues" evidence="1">
    <location>
        <begin position="478"/>
        <end position="492"/>
    </location>
</feature>
<feature type="compositionally biased region" description="Low complexity" evidence="1">
    <location>
        <begin position="429"/>
        <end position="445"/>
    </location>
</feature>
<evidence type="ECO:0000313" key="3">
    <source>
        <dbReference type="Proteomes" id="UP000799440"/>
    </source>
</evidence>